<evidence type="ECO:0000313" key="2">
    <source>
        <dbReference type="EMBL" id="MCH6471432.1"/>
    </source>
</evidence>
<feature type="transmembrane region" description="Helical" evidence="1">
    <location>
        <begin position="6"/>
        <end position="24"/>
    </location>
</feature>
<proteinExistence type="predicted"/>
<evidence type="ECO:0000313" key="3">
    <source>
        <dbReference type="Proteomes" id="UP001202922"/>
    </source>
</evidence>
<keyword evidence="1" id="KW-1133">Transmembrane helix</keyword>
<keyword evidence="1" id="KW-0472">Membrane</keyword>
<keyword evidence="1" id="KW-0812">Transmembrane</keyword>
<feature type="transmembrane region" description="Helical" evidence="1">
    <location>
        <begin position="95"/>
        <end position="117"/>
    </location>
</feature>
<accession>A0ABS9U4V0</accession>
<organism evidence="2 3">
    <name type="scientific">Sinomonas terrae</name>
    <dbReference type="NCBI Taxonomy" id="2908838"/>
    <lineage>
        <taxon>Bacteria</taxon>
        <taxon>Bacillati</taxon>
        <taxon>Actinomycetota</taxon>
        <taxon>Actinomycetes</taxon>
        <taxon>Micrococcales</taxon>
        <taxon>Micrococcaceae</taxon>
        <taxon>Sinomonas</taxon>
    </lineage>
</organism>
<dbReference type="EMBL" id="JAKZBV010000001">
    <property type="protein sequence ID" value="MCH6471432.1"/>
    <property type="molecule type" value="Genomic_DNA"/>
</dbReference>
<feature type="transmembrane region" description="Helical" evidence="1">
    <location>
        <begin position="65"/>
        <end position="83"/>
    </location>
</feature>
<dbReference type="Proteomes" id="UP001202922">
    <property type="component" value="Unassembled WGS sequence"/>
</dbReference>
<feature type="transmembrane region" description="Helical" evidence="1">
    <location>
        <begin position="169"/>
        <end position="192"/>
    </location>
</feature>
<gene>
    <name evidence="2" type="ORF">L0M17_15840</name>
</gene>
<name>A0ABS9U4V0_9MICC</name>
<dbReference type="RefSeq" id="WP_241055222.1">
    <property type="nucleotide sequence ID" value="NZ_JAKZBV010000001.1"/>
</dbReference>
<evidence type="ECO:0008006" key="4">
    <source>
        <dbReference type="Google" id="ProtNLM"/>
    </source>
</evidence>
<evidence type="ECO:0000256" key="1">
    <source>
        <dbReference type="SAM" id="Phobius"/>
    </source>
</evidence>
<feature type="transmembrane region" description="Helical" evidence="1">
    <location>
        <begin position="204"/>
        <end position="225"/>
    </location>
</feature>
<comment type="caution">
    <text evidence="2">The sequence shown here is derived from an EMBL/GenBank/DDBJ whole genome shotgun (WGS) entry which is preliminary data.</text>
</comment>
<feature type="transmembrane region" description="Helical" evidence="1">
    <location>
        <begin position="137"/>
        <end position="162"/>
    </location>
</feature>
<protein>
    <recommendedName>
        <fullName evidence="4">Integral membrane protein</fullName>
    </recommendedName>
</protein>
<reference evidence="2 3" key="1">
    <citation type="submission" date="2022-03" db="EMBL/GenBank/DDBJ databases">
        <title>Sinomonas sp. isolated from a soil.</title>
        <authorList>
            <person name="Han J."/>
            <person name="Kim D.-U."/>
        </authorList>
    </citation>
    <scope>NUCLEOTIDE SEQUENCE [LARGE SCALE GENOMIC DNA]</scope>
    <source>
        <strain evidence="2 3">5-5</strain>
    </source>
</reference>
<sequence length="243" mass="26464">MILLQWGTCAIVTILLLTRLPAFLRGHNRLMFWLMTLLDLAVLLSIGGPYLAVDHLLGGHNVANLVLRFIIFGFTLLLGVRVARAFSGFRAERALLGPFGLGLLAAASAVLVASFVLSDLATSRVGFNTPDLELWPAIYGTMGRLYPTFTGIVLLPVLTAAVRRPGPALLRWAAALLGLGYFDLAISNIITVLPKEDLWLSQTINYSTILLLCSGLALVWVSSLIGRARRRNFADTEVKNPHT</sequence>
<keyword evidence="3" id="KW-1185">Reference proteome</keyword>
<feature type="transmembrane region" description="Helical" evidence="1">
    <location>
        <begin position="31"/>
        <end position="53"/>
    </location>
</feature>